<evidence type="ECO:0000256" key="1">
    <source>
        <dbReference type="ARBA" id="ARBA00004141"/>
    </source>
</evidence>
<evidence type="ECO:0000313" key="10">
    <source>
        <dbReference type="EMBL" id="AKT94971.1"/>
    </source>
</evidence>
<feature type="transmembrane region" description="Helical" evidence="5">
    <location>
        <begin position="93"/>
        <end position="112"/>
    </location>
</feature>
<dbReference type="InterPro" id="IPR001750">
    <property type="entry name" value="ND/Mrp_TM"/>
</dbReference>
<dbReference type="AlphaFoldDB" id="A0A0K1HPT2"/>
<evidence type="ECO:0000313" key="8">
    <source>
        <dbReference type="EMBL" id="AKT93837.1"/>
    </source>
</evidence>
<evidence type="ECO:0000259" key="6">
    <source>
        <dbReference type="Pfam" id="PF00361"/>
    </source>
</evidence>
<name>A0A0K1HPT2_9EUKA</name>
<dbReference type="EMBL" id="KP888565">
    <property type="protein sequence ID" value="AKT25954.1"/>
    <property type="molecule type" value="Genomic_DNA"/>
</dbReference>
<reference evidence="8" key="1">
    <citation type="journal article" date="2015" name="Genome Med.">
        <title>Clinical metagenomic identification of Balamuthia mandrillaris encephalitis and assembly of the draft genome: the continuing case for reference genome sequencing.</title>
        <authorList>
            <person name="Greninger A.L."/>
            <person name="Messacar K."/>
            <person name="Dunnebacke T."/>
            <person name="Naccache S.N."/>
            <person name="Federman S."/>
            <person name="Bouquet J."/>
            <person name="Mirsky D."/>
            <person name="Nomura Y."/>
            <person name="Yagi S."/>
            <person name="Glaser C."/>
            <person name="Vollmer M."/>
            <person name="Press C.A."/>
            <person name="Klenschmidt-DeMasters B.K."/>
            <person name="Dominguez S.R."/>
            <person name="Chiu C.Y."/>
        </authorList>
    </citation>
    <scope>NUCLEOTIDE SEQUENCE</scope>
    <source>
        <strain evidence="7">2046</strain>
        <strain evidence="8">2046-1</strain>
        <strain evidence="9">OK1</strain>
        <strain evidence="10">RP5</strain>
    </source>
</reference>
<organism evidence="8">
    <name type="scientific">Balamuthia mandrillaris</name>
    <dbReference type="NCBI Taxonomy" id="66527"/>
    <lineage>
        <taxon>Eukaryota</taxon>
        <taxon>Amoebozoa</taxon>
        <taxon>Discosea</taxon>
        <taxon>Longamoebia</taxon>
        <taxon>Centramoebida</taxon>
        <taxon>Balamuthiidae</taxon>
        <taxon>Balamuthia</taxon>
    </lineage>
</organism>
<feature type="transmembrane region" description="Helical" evidence="5">
    <location>
        <begin position="147"/>
        <end position="164"/>
    </location>
</feature>
<feature type="transmembrane region" description="Helical" evidence="5">
    <location>
        <begin position="340"/>
        <end position="365"/>
    </location>
</feature>
<keyword evidence="3 5" id="KW-1133">Transmembrane helix</keyword>
<dbReference type="Pfam" id="PF00361">
    <property type="entry name" value="Proton_antipo_M"/>
    <property type="match status" value="1"/>
</dbReference>
<comment type="subcellular location">
    <subcellularLocation>
        <location evidence="1">Membrane</location>
        <topology evidence="1">Multi-pass membrane protein</topology>
    </subcellularLocation>
</comment>
<feature type="transmembrane region" description="Helical" evidence="5">
    <location>
        <begin position="256"/>
        <end position="276"/>
    </location>
</feature>
<feature type="transmembrane region" description="Helical" evidence="5">
    <location>
        <begin position="386"/>
        <end position="408"/>
    </location>
</feature>
<feature type="domain" description="NADH:quinone oxidoreductase/Mrp antiporter transmembrane" evidence="6">
    <location>
        <begin position="141"/>
        <end position="434"/>
    </location>
</feature>
<accession>A0A0K1HPT2</accession>
<geneLocation type="mitochondrion" evidence="8"/>
<feature type="transmembrane region" description="Helical" evidence="5">
    <location>
        <begin position="6"/>
        <end position="34"/>
    </location>
</feature>
<feature type="transmembrane region" description="Helical" evidence="5">
    <location>
        <begin position="465"/>
        <end position="492"/>
    </location>
</feature>
<dbReference type="GO" id="GO:0016020">
    <property type="term" value="C:membrane"/>
    <property type="evidence" value="ECO:0007669"/>
    <property type="project" value="UniProtKB-SubCell"/>
</dbReference>
<keyword evidence="8" id="KW-0496">Mitochondrion</keyword>
<evidence type="ECO:0000256" key="5">
    <source>
        <dbReference type="SAM" id="Phobius"/>
    </source>
</evidence>
<dbReference type="PANTHER" id="PTHR22773">
    <property type="entry name" value="NADH DEHYDROGENASE"/>
    <property type="match status" value="1"/>
</dbReference>
<feature type="transmembrane region" description="Helical" evidence="5">
    <location>
        <begin position="220"/>
        <end position="244"/>
    </location>
</feature>
<feature type="transmembrane region" description="Helical" evidence="5">
    <location>
        <begin position="282"/>
        <end position="302"/>
    </location>
</feature>
<dbReference type="EMBL" id="KT030672">
    <property type="protein sequence ID" value="AKT94971.1"/>
    <property type="molecule type" value="Genomic_DNA"/>
</dbReference>
<protein>
    <submittedName>
        <fullName evidence="8">NADH dehydrogenase subunit 2</fullName>
    </submittedName>
</protein>
<feature type="transmembrane region" description="Helical" evidence="5">
    <location>
        <begin position="423"/>
        <end position="444"/>
    </location>
</feature>
<evidence type="ECO:0000313" key="7">
    <source>
        <dbReference type="EMBL" id="AKT25954.1"/>
    </source>
</evidence>
<keyword evidence="4 5" id="KW-0472">Membrane</keyword>
<sequence length="500" mass="58817">MIKNLMKSLIFFCFIPEIVIFFFVFFTVIFLSYFSNFRVNPPSSSRLFYYNTRKLSLLMALVLLISIVFLFMLLPTNVVFYYQGGLRFDFFSYVFKTFVLFTFVILFLFYFVNPKNLAYLPNEFLILCLSLLLTSFLLISANDFLMLFLSLDTQAILLFYLMAYDSHSKKATESAWKYFILNGFASSVLLFGISLMFYARNSIVFDDVFLVFSTGASSDTLVYIGFMFFLIGFSIKIGVAPFHWWLADIFEGVNELVLSFLAVISKIGQFGILFYILSKVSFLGLFWFFFVFGLLSLVFGSVQLLNQLSLRRQIAFFSVYSSGLVYMFLGNFTSEIWSFSLYYLFISNLFLLVFIMCLFVLRCPITQQPLVRNFYDFIFVFRNHKVMSFFFVFFLVSLLGLPPLVGFFPKFFFLYSLASHLRFVYISIFLLSTMLLLCPFVYIFKEMFFLMNQNFSFKNRLVVIPFPNLILLSLIFCFSLFLLVDFSSFMLFKMNFYFFE</sequence>
<evidence type="ECO:0000256" key="4">
    <source>
        <dbReference type="ARBA" id="ARBA00023136"/>
    </source>
</evidence>
<dbReference type="EMBL" id="KT030671">
    <property type="protein sequence ID" value="AKT94940.1"/>
    <property type="molecule type" value="Genomic_DNA"/>
</dbReference>
<dbReference type="EMBL" id="KT175740">
    <property type="protein sequence ID" value="AKT93837.1"/>
    <property type="molecule type" value="Genomic_DNA"/>
</dbReference>
<feature type="transmembrane region" description="Helical" evidence="5">
    <location>
        <begin position="314"/>
        <end position="334"/>
    </location>
</feature>
<feature type="transmembrane region" description="Helical" evidence="5">
    <location>
        <begin position="176"/>
        <end position="200"/>
    </location>
</feature>
<proteinExistence type="predicted"/>
<evidence type="ECO:0000313" key="9">
    <source>
        <dbReference type="EMBL" id="AKT94940.1"/>
    </source>
</evidence>
<evidence type="ECO:0000256" key="3">
    <source>
        <dbReference type="ARBA" id="ARBA00022989"/>
    </source>
</evidence>
<feature type="transmembrane region" description="Helical" evidence="5">
    <location>
        <begin position="55"/>
        <end position="73"/>
    </location>
</feature>
<gene>
    <name evidence="8" type="primary">nad2</name>
</gene>
<evidence type="ECO:0000256" key="2">
    <source>
        <dbReference type="ARBA" id="ARBA00022692"/>
    </source>
</evidence>
<feature type="transmembrane region" description="Helical" evidence="5">
    <location>
        <begin position="124"/>
        <end position="141"/>
    </location>
</feature>
<keyword evidence="2 5" id="KW-0812">Transmembrane</keyword>